<dbReference type="EMBL" id="JAUSWG010000003">
    <property type="protein sequence ID" value="MDQ0555954.1"/>
    <property type="molecule type" value="Genomic_DNA"/>
</dbReference>
<comment type="caution">
    <text evidence="1">The sequence shown here is derived from an EMBL/GenBank/DDBJ whole genome shotgun (WGS) entry which is preliminary data.</text>
</comment>
<dbReference type="Pfam" id="PF06199">
    <property type="entry name" value="Phage_tail_2"/>
    <property type="match status" value="1"/>
</dbReference>
<proteinExistence type="predicted"/>
<dbReference type="RefSeq" id="WP_307504183.1">
    <property type="nucleotide sequence ID" value="NZ_BAAACE010000014.1"/>
</dbReference>
<dbReference type="Gene3D" id="4.10.410.40">
    <property type="match status" value="1"/>
</dbReference>
<dbReference type="NCBIfam" id="TIGR02126">
    <property type="entry name" value="phgtail_TP901_1"/>
    <property type="match status" value="1"/>
</dbReference>
<reference evidence="1 2" key="1">
    <citation type="submission" date="2023-07" db="EMBL/GenBank/DDBJ databases">
        <title>Genomic Encyclopedia of Type Strains, Phase IV (KMG-IV): sequencing the most valuable type-strain genomes for metagenomic binning, comparative biology and taxonomic classification.</title>
        <authorList>
            <person name="Goeker M."/>
        </authorList>
    </citation>
    <scope>NUCLEOTIDE SEQUENCE [LARGE SCALE GENOMIC DNA]</scope>
    <source>
        <strain evidence="1 2">DSM 15049</strain>
    </source>
</reference>
<dbReference type="Proteomes" id="UP001232584">
    <property type="component" value="Unassembled WGS sequence"/>
</dbReference>
<evidence type="ECO:0000313" key="2">
    <source>
        <dbReference type="Proteomes" id="UP001232584"/>
    </source>
</evidence>
<keyword evidence="2" id="KW-1185">Reference proteome</keyword>
<name>A0ABU0MZ08_9FIRM</name>
<gene>
    <name evidence="1" type="ORF">QOZ92_001067</name>
</gene>
<dbReference type="InterPro" id="IPR011855">
    <property type="entry name" value="Phgtail_TP901_1"/>
</dbReference>
<accession>A0ABU0MZ08</accession>
<sequence>MAKKIAGVDVLLMVEIGGEKVAIGGQKGASLTRTAETIDVTDKTSGGWSESIMGLKSWTIECEGLVTLGDQGLEHLHTCFDNGTLIDAAIKVGGNDGYSYKGQVLITEFPEEYAQDDAVTYSVTLQGASALVRESNKPA</sequence>
<dbReference type="NCBIfam" id="NF047353">
    <property type="entry name" value="tube_lmo2291"/>
    <property type="match status" value="1"/>
</dbReference>
<organism evidence="1 2">
    <name type="scientific">Paraclostridium ghonii</name>
    <dbReference type="NCBI Taxonomy" id="29358"/>
    <lineage>
        <taxon>Bacteria</taxon>
        <taxon>Bacillati</taxon>
        <taxon>Bacillota</taxon>
        <taxon>Clostridia</taxon>
        <taxon>Peptostreptococcales</taxon>
        <taxon>Peptostreptococcaceae</taxon>
        <taxon>Paraclostridium</taxon>
    </lineage>
</organism>
<evidence type="ECO:0000313" key="1">
    <source>
        <dbReference type="EMBL" id="MDQ0555954.1"/>
    </source>
</evidence>
<protein>
    <submittedName>
        <fullName evidence="1">TP901-1 family phage major tail protein</fullName>
    </submittedName>
</protein>